<proteinExistence type="predicted"/>
<keyword evidence="3" id="KW-0597">Phosphoprotein</keyword>
<feature type="transmembrane region" description="Helical" evidence="9">
    <location>
        <begin position="100"/>
        <end position="119"/>
    </location>
</feature>
<evidence type="ECO:0000256" key="8">
    <source>
        <dbReference type="ARBA" id="ARBA00023012"/>
    </source>
</evidence>
<evidence type="ECO:0000256" key="2">
    <source>
        <dbReference type="ARBA" id="ARBA00012438"/>
    </source>
</evidence>
<dbReference type="PROSITE" id="PS50109">
    <property type="entry name" value="HIS_KIN"/>
    <property type="match status" value="1"/>
</dbReference>
<evidence type="ECO:0000256" key="6">
    <source>
        <dbReference type="ARBA" id="ARBA00022777"/>
    </source>
</evidence>
<dbReference type="AlphaFoldDB" id="A0AA46ADW3"/>
<keyword evidence="8" id="KW-0902">Two-component regulatory system</keyword>
<dbReference type="GO" id="GO:0005524">
    <property type="term" value="F:ATP binding"/>
    <property type="evidence" value="ECO:0007669"/>
    <property type="project" value="UniProtKB-KW"/>
</dbReference>
<feature type="domain" description="Histidine kinase" evidence="10">
    <location>
        <begin position="458"/>
        <end position="666"/>
    </location>
</feature>
<protein>
    <recommendedName>
        <fullName evidence="2">histidine kinase</fullName>
        <ecNumber evidence="2">2.7.13.3</ecNumber>
    </recommendedName>
</protein>
<evidence type="ECO:0000313" key="11">
    <source>
        <dbReference type="EMBL" id="SMP07904.1"/>
    </source>
</evidence>
<feature type="transmembrane region" description="Helical" evidence="9">
    <location>
        <begin position="126"/>
        <end position="149"/>
    </location>
</feature>
<sequence>MEVLIFIWIIYFLIVKFIGGDYKNHIRLIVSFAIILIHYALYLIFQEKYINIFGNSLFILVNLFLFDYLNYTLQKKIKLFVFKFFTLLFISEIISNLYKINLYNIPFVLSILVLSFRNYKSNLELVLWNITLIIIAVSYFYNFYFYYFYALLTPFFIKNLLDTYQDTLKKEERDFKLRIRKEIDFEINRQIEDLRNELEIIYKKLKEIFRLSSFTIKEFDIDSMLTKFCSGLLDLGYTGVYVVVENIQKKEGFFPNVKRFQEEIFPKLNTLQIIEDRYIAIPLSIEDKNIGYVAIYKKNPIDISEIEYLQIYTNIVTSALMKILYFTQMIKFRDLVYKTLESIDIAVAITDKDFNIEFVNESFLKMAEKKEGSIYDMIPVLNQFRKNFEDAIKNKTPFETKFSSLSRKVYELKLFPILTQDTISQVVILIEDITEKEELETQIMQTEKLAVIGRLAAGISHEIKNPLAAISQTAFSLKRKAIRNANNLKDSVIEASERIERNINRATEIINRLLNFSKPFYSKLEIVNLKDLLEEAIKLALIKEYDVKIIKNLQDINILADKNALLQVFINIIINAIEATNYKGEIIIKNYKENNNAVISIKDNGVGIPEDIVDKIFEPFFTTKEKGTGLGLSVSYRIIKDHSGIIKVNSKVGEGTEFLIILPLEVEKNEL</sequence>
<keyword evidence="7" id="KW-0067">ATP-binding</keyword>
<dbReference type="GO" id="GO:0000155">
    <property type="term" value="F:phosphorelay sensor kinase activity"/>
    <property type="evidence" value="ECO:0007669"/>
    <property type="project" value="InterPro"/>
</dbReference>
<keyword evidence="12" id="KW-1185">Reference proteome</keyword>
<dbReference type="Pfam" id="PF00512">
    <property type="entry name" value="HisKA"/>
    <property type="match status" value="1"/>
</dbReference>
<keyword evidence="9" id="KW-1133">Transmembrane helix</keyword>
<dbReference type="InterPro" id="IPR005467">
    <property type="entry name" value="His_kinase_dom"/>
</dbReference>
<feature type="transmembrane region" description="Helical" evidence="9">
    <location>
        <begin position="6"/>
        <end position="22"/>
    </location>
</feature>
<dbReference type="SMART" id="SM00387">
    <property type="entry name" value="HATPase_c"/>
    <property type="match status" value="1"/>
</dbReference>
<feature type="transmembrane region" description="Helical" evidence="9">
    <location>
        <begin position="29"/>
        <end position="46"/>
    </location>
</feature>
<dbReference type="InterPro" id="IPR004358">
    <property type="entry name" value="Sig_transdc_His_kin-like_C"/>
</dbReference>
<keyword evidence="9" id="KW-0812">Transmembrane</keyword>
<dbReference type="InterPro" id="IPR036097">
    <property type="entry name" value="HisK_dim/P_sf"/>
</dbReference>
<dbReference type="Pfam" id="PF02518">
    <property type="entry name" value="HATPase_c"/>
    <property type="match status" value="1"/>
</dbReference>
<name>A0AA46ADW3_9AQUI</name>
<feature type="transmembrane region" description="Helical" evidence="9">
    <location>
        <begin position="77"/>
        <end position="94"/>
    </location>
</feature>
<keyword evidence="5" id="KW-0547">Nucleotide-binding</keyword>
<keyword evidence="9" id="KW-0472">Membrane</keyword>
<dbReference type="PANTHER" id="PTHR43065:SF10">
    <property type="entry name" value="PEROXIDE STRESS-ACTIVATED HISTIDINE KINASE MAK3"/>
    <property type="match status" value="1"/>
</dbReference>
<comment type="catalytic activity">
    <reaction evidence="1">
        <text>ATP + protein L-histidine = ADP + protein N-phospho-L-histidine.</text>
        <dbReference type="EC" id="2.7.13.3"/>
    </reaction>
</comment>
<dbReference type="PANTHER" id="PTHR43065">
    <property type="entry name" value="SENSOR HISTIDINE KINASE"/>
    <property type="match status" value="1"/>
</dbReference>
<evidence type="ECO:0000259" key="10">
    <source>
        <dbReference type="PROSITE" id="PS50109"/>
    </source>
</evidence>
<evidence type="ECO:0000313" key="12">
    <source>
        <dbReference type="Proteomes" id="UP001157947"/>
    </source>
</evidence>
<dbReference type="InterPro" id="IPR035965">
    <property type="entry name" value="PAS-like_dom_sf"/>
</dbReference>
<keyword evidence="6 11" id="KW-0418">Kinase</keyword>
<dbReference type="CDD" id="cd00082">
    <property type="entry name" value="HisKA"/>
    <property type="match status" value="1"/>
</dbReference>
<dbReference type="RefSeq" id="WP_265133979.1">
    <property type="nucleotide sequence ID" value="NZ_FXTX01000005.1"/>
</dbReference>
<dbReference type="Proteomes" id="UP001157947">
    <property type="component" value="Unassembled WGS sequence"/>
</dbReference>
<evidence type="ECO:0000256" key="9">
    <source>
        <dbReference type="SAM" id="Phobius"/>
    </source>
</evidence>
<gene>
    <name evidence="11" type="ORF">SAMN06264868_10577</name>
</gene>
<dbReference type="SMART" id="SM00388">
    <property type="entry name" value="HisKA"/>
    <property type="match status" value="1"/>
</dbReference>
<dbReference type="SUPFAM" id="SSF47384">
    <property type="entry name" value="Homodimeric domain of signal transducing histidine kinase"/>
    <property type="match status" value="1"/>
</dbReference>
<dbReference type="Gene3D" id="3.30.565.10">
    <property type="entry name" value="Histidine kinase-like ATPase, C-terminal domain"/>
    <property type="match status" value="1"/>
</dbReference>
<comment type="caution">
    <text evidence="11">The sequence shown here is derived from an EMBL/GenBank/DDBJ whole genome shotgun (WGS) entry which is preliminary data.</text>
</comment>
<dbReference type="SUPFAM" id="SSF55874">
    <property type="entry name" value="ATPase domain of HSP90 chaperone/DNA topoisomerase II/histidine kinase"/>
    <property type="match status" value="1"/>
</dbReference>
<organism evidence="11 12">
    <name type="scientific">Venenivibrio stagnispumantis</name>
    <dbReference type="NCBI Taxonomy" id="407998"/>
    <lineage>
        <taxon>Bacteria</taxon>
        <taxon>Pseudomonadati</taxon>
        <taxon>Aquificota</taxon>
        <taxon>Aquificia</taxon>
        <taxon>Aquificales</taxon>
        <taxon>Hydrogenothermaceae</taxon>
        <taxon>Venenivibrio</taxon>
    </lineage>
</organism>
<evidence type="ECO:0000256" key="4">
    <source>
        <dbReference type="ARBA" id="ARBA00022679"/>
    </source>
</evidence>
<dbReference type="SUPFAM" id="SSF55785">
    <property type="entry name" value="PYP-like sensor domain (PAS domain)"/>
    <property type="match status" value="1"/>
</dbReference>
<reference evidence="11" key="1">
    <citation type="submission" date="2017-05" db="EMBL/GenBank/DDBJ databases">
        <authorList>
            <person name="Varghese N."/>
            <person name="Submissions S."/>
        </authorList>
    </citation>
    <scope>NUCLEOTIDE SEQUENCE</scope>
    <source>
        <strain evidence="11">DSM 18763</strain>
    </source>
</reference>
<feature type="transmembrane region" description="Helical" evidence="9">
    <location>
        <begin position="52"/>
        <end position="70"/>
    </location>
</feature>
<dbReference type="EC" id="2.7.13.3" evidence="2"/>
<dbReference type="InterPro" id="IPR036890">
    <property type="entry name" value="HATPase_C_sf"/>
</dbReference>
<dbReference type="EMBL" id="FXTX01000005">
    <property type="protein sequence ID" value="SMP07904.1"/>
    <property type="molecule type" value="Genomic_DNA"/>
</dbReference>
<evidence type="ECO:0000256" key="1">
    <source>
        <dbReference type="ARBA" id="ARBA00000085"/>
    </source>
</evidence>
<accession>A0AA46ADW3</accession>
<evidence type="ECO:0000256" key="5">
    <source>
        <dbReference type="ARBA" id="ARBA00022741"/>
    </source>
</evidence>
<dbReference type="InterPro" id="IPR003594">
    <property type="entry name" value="HATPase_dom"/>
</dbReference>
<evidence type="ECO:0000256" key="7">
    <source>
        <dbReference type="ARBA" id="ARBA00022840"/>
    </source>
</evidence>
<dbReference type="PRINTS" id="PR00344">
    <property type="entry name" value="BCTRLSENSOR"/>
</dbReference>
<evidence type="ECO:0000256" key="3">
    <source>
        <dbReference type="ARBA" id="ARBA00022553"/>
    </source>
</evidence>
<keyword evidence="4" id="KW-0808">Transferase</keyword>
<dbReference type="Gene3D" id="3.30.450.20">
    <property type="entry name" value="PAS domain"/>
    <property type="match status" value="1"/>
</dbReference>
<dbReference type="InterPro" id="IPR003661">
    <property type="entry name" value="HisK_dim/P_dom"/>
</dbReference>
<dbReference type="Gene3D" id="1.10.287.130">
    <property type="match status" value="1"/>
</dbReference>